<dbReference type="Pfam" id="PF11823">
    <property type="entry name" value="Se_S_carrier"/>
    <property type="match status" value="1"/>
</dbReference>
<feature type="domain" description="Putative Se/S carrier protein-like" evidence="1">
    <location>
        <begin position="9"/>
        <end position="72"/>
    </location>
</feature>
<dbReference type="AlphaFoldDB" id="A0A9E2KXY0"/>
<comment type="caution">
    <text evidence="2">The sequence shown here is derived from an EMBL/GenBank/DDBJ whole genome shotgun (WGS) entry which is preliminary data.</text>
</comment>
<reference evidence="2" key="2">
    <citation type="submission" date="2021-04" db="EMBL/GenBank/DDBJ databases">
        <authorList>
            <person name="Gilroy R."/>
        </authorList>
    </citation>
    <scope>NUCLEOTIDE SEQUENCE</scope>
    <source>
        <strain evidence="2">A6-441</strain>
    </source>
</reference>
<organism evidence="2 3">
    <name type="scientific">Candidatus Fusobacterium pullicola</name>
    <dbReference type="NCBI Taxonomy" id="2838601"/>
    <lineage>
        <taxon>Bacteria</taxon>
        <taxon>Fusobacteriati</taxon>
        <taxon>Fusobacteriota</taxon>
        <taxon>Fusobacteriia</taxon>
        <taxon>Fusobacteriales</taxon>
        <taxon>Fusobacteriaceae</taxon>
        <taxon>Fusobacterium</taxon>
    </lineage>
</organism>
<accession>A0A9E2KXY0</accession>
<dbReference type="EMBL" id="JAHLFN010000004">
    <property type="protein sequence ID" value="MBU3841399.1"/>
    <property type="molecule type" value="Genomic_DNA"/>
</dbReference>
<evidence type="ECO:0000313" key="3">
    <source>
        <dbReference type="Proteomes" id="UP000724657"/>
    </source>
</evidence>
<proteinExistence type="predicted"/>
<gene>
    <name evidence="2" type="ORF">IAA47_00120</name>
</gene>
<reference evidence="2" key="1">
    <citation type="journal article" date="2021" name="PeerJ">
        <title>Extensive microbial diversity within the chicken gut microbiome revealed by metagenomics and culture.</title>
        <authorList>
            <person name="Gilroy R."/>
            <person name="Ravi A."/>
            <person name="Getino M."/>
            <person name="Pursley I."/>
            <person name="Horton D.L."/>
            <person name="Alikhan N.F."/>
            <person name="Baker D."/>
            <person name="Gharbi K."/>
            <person name="Hall N."/>
            <person name="Watson M."/>
            <person name="Adriaenssens E.M."/>
            <person name="Foster-Nyarko E."/>
            <person name="Jarju S."/>
            <person name="Secka A."/>
            <person name="Antonio M."/>
            <person name="Oren A."/>
            <person name="Chaudhuri R.R."/>
            <person name="La Ragione R."/>
            <person name="Hildebrand F."/>
            <person name="Pallen M.J."/>
        </authorList>
    </citation>
    <scope>NUCLEOTIDE SEQUENCE</scope>
    <source>
        <strain evidence="2">A6-441</strain>
    </source>
</reference>
<name>A0A9E2KXY0_9FUSO</name>
<dbReference type="Proteomes" id="UP000724657">
    <property type="component" value="Unassembled WGS sequence"/>
</dbReference>
<sequence>MMEKERFLLLIADSTHFIMKLEKNLQNYGIWCRIIPLPREISAGCGLSIRAELSDLDRIDEILKESDIKIERYIVEKLGLKKSFEKL</sequence>
<evidence type="ECO:0000313" key="2">
    <source>
        <dbReference type="EMBL" id="MBU3841399.1"/>
    </source>
</evidence>
<evidence type="ECO:0000259" key="1">
    <source>
        <dbReference type="Pfam" id="PF11823"/>
    </source>
</evidence>
<dbReference type="InterPro" id="IPR021778">
    <property type="entry name" value="Se/S_carrier-like"/>
</dbReference>
<protein>
    <submittedName>
        <fullName evidence="2">DUF3343 domain-containing protein</fullName>
    </submittedName>
</protein>